<dbReference type="OrthoDB" id="270584at2759"/>
<feature type="repeat" description="Solcar" evidence="6">
    <location>
        <begin position="227"/>
        <end position="310"/>
    </location>
</feature>
<reference evidence="9 10" key="1">
    <citation type="submission" date="2018-07" db="EMBL/GenBank/DDBJ databases">
        <title>The complete nuclear genome of the prasinophyte Chloropicon primus (CCMP1205).</title>
        <authorList>
            <person name="Pombert J.-F."/>
            <person name="Otis C."/>
            <person name="Turmel M."/>
            <person name="Lemieux C."/>
        </authorList>
    </citation>
    <scope>NUCLEOTIDE SEQUENCE [LARGE SCALE GENOMIC DNA]</scope>
    <source>
        <strain evidence="9 10">CCMP1205</strain>
    </source>
</reference>
<dbReference type="Proteomes" id="UP000316726">
    <property type="component" value="Chromosome 2"/>
</dbReference>
<dbReference type="Pfam" id="PF00153">
    <property type="entry name" value="Mito_carr"/>
    <property type="match status" value="3"/>
</dbReference>
<dbReference type="PROSITE" id="PS50920">
    <property type="entry name" value="SOLCAR"/>
    <property type="match status" value="3"/>
</dbReference>
<gene>
    <name evidence="9" type="ORF">A3770_02p18410</name>
</gene>
<dbReference type="SUPFAM" id="SSF103506">
    <property type="entry name" value="Mitochondrial carrier"/>
    <property type="match status" value="1"/>
</dbReference>
<feature type="compositionally biased region" description="Basic residues" evidence="8">
    <location>
        <begin position="90"/>
        <end position="100"/>
    </location>
</feature>
<keyword evidence="10" id="KW-1185">Reference proteome</keyword>
<evidence type="ECO:0000256" key="7">
    <source>
        <dbReference type="RuleBase" id="RU000488"/>
    </source>
</evidence>
<dbReference type="InterPro" id="IPR023395">
    <property type="entry name" value="MCP_dom_sf"/>
</dbReference>
<evidence type="ECO:0000256" key="4">
    <source>
        <dbReference type="ARBA" id="ARBA00022737"/>
    </source>
</evidence>
<dbReference type="GO" id="GO:0055085">
    <property type="term" value="P:transmembrane transport"/>
    <property type="evidence" value="ECO:0007669"/>
    <property type="project" value="InterPro"/>
</dbReference>
<keyword evidence="3 6" id="KW-0812">Transmembrane</keyword>
<dbReference type="GO" id="GO:0016020">
    <property type="term" value="C:membrane"/>
    <property type="evidence" value="ECO:0007669"/>
    <property type="project" value="UniProtKB-SubCell"/>
</dbReference>
<dbReference type="InterPro" id="IPR018108">
    <property type="entry name" value="MCP_transmembrane"/>
</dbReference>
<dbReference type="AlphaFoldDB" id="A0A5B8MFX6"/>
<keyword evidence="5 6" id="KW-0472">Membrane</keyword>
<evidence type="ECO:0000313" key="9">
    <source>
        <dbReference type="EMBL" id="QDZ19323.1"/>
    </source>
</evidence>
<evidence type="ECO:0000256" key="2">
    <source>
        <dbReference type="ARBA" id="ARBA00022448"/>
    </source>
</evidence>
<protein>
    <submittedName>
        <fullName evidence="9">Mitochondrial carrier protein</fullName>
    </submittedName>
</protein>
<evidence type="ECO:0000256" key="5">
    <source>
        <dbReference type="ARBA" id="ARBA00023136"/>
    </source>
</evidence>
<dbReference type="STRING" id="1764295.A0A5B8MFX6"/>
<feature type="region of interest" description="Disordered" evidence="8">
    <location>
        <begin position="90"/>
        <end position="110"/>
    </location>
</feature>
<keyword evidence="4" id="KW-0677">Repeat</keyword>
<evidence type="ECO:0000313" key="10">
    <source>
        <dbReference type="Proteomes" id="UP000316726"/>
    </source>
</evidence>
<evidence type="ECO:0000256" key="8">
    <source>
        <dbReference type="SAM" id="MobiDB-lite"/>
    </source>
</evidence>
<feature type="repeat" description="Solcar" evidence="6">
    <location>
        <begin position="318"/>
        <end position="402"/>
    </location>
</feature>
<dbReference type="InterPro" id="IPR002067">
    <property type="entry name" value="MCP"/>
</dbReference>
<dbReference type="EMBL" id="CP031035">
    <property type="protein sequence ID" value="QDZ19323.1"/>
    <property type="molecule type" value="Genomic_DNA"/>
</dbReference>
<keyword evidence="2 7" id="KW-0813">Transport</keyword>
<evidence type="ECO:0000256" key="1">
    <source>
        <dbReference type="ARBA" id="ARBA00004141"/>
    </source>
</evidence>
<feature type="repeat" description="Solcar" evidence="6">
    <location>
        <begin position="124"/>
        <end position="218"/>
    </location>
</feature>
<evidence type="ECO:0000256" key="6">
    <source>
        <dbReference type="PROSITE-ProRule" id="PRU00282"/>
    </source>
</evidence>
<proteinExistence type="inferred from homology"/>
<evidence type="ECO:0000256" key="3">
    <source>
        <dbReference type="ARBA" id="ARBA00022692"/>
    </source>
</evidence>
<dbReference type="Gene3D" id="1.50.40.10">
    <property type="entry name" value="Mitochondrial carrier domain"/>
    <property type="match status" value="1"/>
</dbReference>
<comment type="subcellular location">
    <subcellularLocation>
        <location evidence="1">Membrane</location>
        <topology evidence="1">Multi-pass membrane protein</topology>
    </subcellularLocation>
</comment>
<sequence>MNLESSEKGRGADLRARIHLPKCFVVAKREGNDAAFRKSRWGEKRKEGGRKGGRPLILSPGRLLASISSAAGLKQGVVATDGKDVKVARKRANRNSRNRKMVANSTDESKSGRNKTLALVAQIPKPAYFFAAGAIAGAIGKTVTAPLDRVKVLLQVKGGYSGSLVTQAANNGGFFPAMKAIFKEEGLRSFWKGNVPQVLRVLPYSALNLYGYEKFKEALNCHEGDKWQVPKRLAAGAAAGMLATVVTYPLDTVRLRMAVDSSIKSMPQAMRLLSKEGGMLAYYRGVGPAMFGVAPYMALELASFDFLKKVLATDDLKSNPMVSFVSGFTAALMSSSVTYPLDTVRRQIQLQGGSMLTLPTMFKGIMVNEGMQGLYRGFVPSCLKNLPNKGIRLATFDAAKTVMAMAEAQEDAEKEK</sequence>
<name>A0A5B8MFX6_9CHLO</name>
<dbReference type="PANTHER" id="PTHR24089">
    <property type="entry name" value="SOLUTE CARRIER FAMILY 25"/>
    <property type="match status" value="1"/>
</dbReference>
<comment type="similarity">
    <text evidence="7">Belongs to the mitochondrial carrier (TC 2.A.29) family.</text>
</comment>
<accession>A0A5B8MFX6</accession>
<dbReference type="PRINTS" id="PR00926">
    <property type="entry name" value="MITOCARRIER"/>
</dbReference>
<organism evidence="9 10">
    <name type="scientific">Chloropicon primus</name>
    <dbReference type="NCBI Taxonomy" id="1764295"/>
    <lineage>
        <taxon>Eukaryota</taxon>
        <taxon>Viridiplantae</taxon>
        <taxon>Chlorophyta</taxon>
        <taxon>Chloropicophyceae</taxon>
        <taxon>Chloropicales</taxon>
        <taxon>Chloropicaceae</taxon>
        <taxon>Chloropicon</taxon>
    </lineage>
</organism>